<dbReference type="STRING" id="1314783.A0A165U0D6"/>
<proteinExistence type="predicted"/>
<evidence type="ECO:0000259" key="3">
    <source>
        <dbReference type="Pfam" id="PF20153"/>
    </source>
</evidence>
<reference evidence="4 5" key="1">
    <citation type="journal article" date="2016" name="Mol. Biol. Evol.">
        <title>Comparative Genomics of Early-Diverging Mushroom-Forming Fungi Provides Insights into the Origins of Lignocellulose Decay Capabilities.</title>
        <authorList>
            <person name="Nagy L.G."/>
            <person name="Riley R."/>
            <person name="Tritt A."/>
            <person name="Adam C."/>
            <person name="Daum C."/>
            <person name="Floudas D."/>
            <person name="Sun H."/>
            <person name="Yadav J.S."/>
            <person name="Pangilinan J."/>
            <person name="Larsson K.H."/>
            <person name="Matsuura K."/>
            <person name="Barry K."/>
            <person name="Labutti K."/>
            <person name="Kuo R."/>
            <person name="Ohm R.A."/>
            <person name="Bhattacharya S.S."/>
            <person name="Shirouzu T."/>
            <person name="Yoshinaga Y."/>
            <person name="Martin F.M."/>
            <person name="Grigoriev I.V."/>
            <person name="Hibbett D.S."/>
        </authorList>
    </citation>
    <scope>NUCLEOTIDE SEQUENCE [LARGE SCALE GENOMIC DNA]</scope>
    <source>
        <strain evidence="4 5">L-15889</strain>
    </source>
</reference>
<dbReference type="AlphaFoldDB" id="A0A165U0D6"/>
<keyword evidence="5" id="KW-1185">Reference proteome</keyword>
<keyword evidence="2" id="KW-0472">Membrane</keyword>
<feature type="region of interest" description="Disordered" evidence="1">
    <location>
        <begin position="962"/>
        <end position="984"/>
    </location>
</feature>
<dbReference type="OrthoDB" id="3269725at2759"/>
<accession>A0A165U0D6</accession>
<sequence>MAVTLRITDLPPIPPQGLSGTAQFELQLEQAEETSSSRESCELRDKTWNLYEKLFKDVDIAFIKRWDDDLSNLLLFATLFSAMVTAFVLESYKLLSPSTDLTTSIVLQQLLRSNGSYADGLQALRPQLSDAEPDVMAVRVNVLWFASLVTSVSTAFLAVLTKEWLADLLDGRNDPHTGTRGRQLQVRYDNIQNWRLSQFLPFLPLLLHASFLLFFAGLINFLWYINETVAIVAAVLVCAMTAMYCWTHIRSIFNASCPYRTSLTSLILLSYDSIWAYAFWRLPAALAKLWVIIVVIKKTHDEDYELYKTAWDVMVVSWIRGKWKAFLFALRGSRTGIAPASQLGGSPPEVTAFGYGNILRFREDFYISQNTALINARALARIISILSQDEKIIQLALQELYEFHALRDYRSLFIGAGAVQHLTRQLSRLVENRDASPNQQRKMAYAHTLARLLTEADCEADDSRTVTFVIRGVPIPWDIRLQQLPWFIPYRYHPEDALDANTLALFERAESIRASGADNIVFSSHLLRLRLIRTVANPDNGADTFVNDAASFLTRLTSEPPVSRLPDDDDLISLVNTVIYVAMNMDKVTGCPRDKAAVRSPGNDRRDVEETAAHSFKKCTLDSLRALVTFFTSRPKMGHRVLRQICWGIWMLSTTTSQSLSGLLVPKVKSTDALASALADLLDLEWEKGQDWERSQAVPFSCAVLELLHHLLQRSDLPVDDPNRYRRNHESNPTTPTALDTDSPWDIIRLRDVLWKSYINFLGSQLVSAASLSASPPADSSFYEMLSGLRSHNFNPLFSWHMLASGAPRVRLEVEELTRLTRYVLHICGAAVHLNGADPASFTSEQLTEALCTTSRFLVKLPSALNVDRRRPEERDQRDASYTEDEAVKSLRIMLVQFTAWLVCVRLDRDKKLVVDTERVDANVLMAAIDDSDFHSRVSKSPDSLAEVVCTSIAVAYKSLHTTANPDPRTNPADAHTDRHRTASVSSVPVTRNLDNESLCIIRAFLTCLEGFFRENHLSRDINEKVKSRLRNQKPGQLSDITEMIASLETKVNTSRSEWGYNDWTHIDLTTIIKENEHSDALGEAVGTRGAIAKPSESPQVVTSGDTRG</sequence>
<feature type="transmembrane region" description="Helical" evidence="2">
    <location>
        <begin position="70"/>
        <end position="89"/>
    </location>
</feature>
<evidence type="ECO:0000313" key="4">
    <source>
        <dbReference type="EMBL" id="KZT74209.1"/>
    </source>
</evidence>
<feature type="transmembrane region" description="Helical" evidence="2">
    <location>
        <begin position="142"/>
        <end position="160"/>
    </location>
</feature>
<evidence type="ECO:0000256" key="1">
    <source>
        <dbReference type="SAM" id="MobiDB-lite"/>
    </source>
</evidence>
<evidence type="ECO:0000313" key="5">
    <source>
        <dbReference type="Proteomes" id="UP000076727"/>
    </source>
</evidence>
<keyword evidence="2" id="KW-1133">Transmembrane helix</keyword>
<feature type="domain" description="DUF6535" evidence="3">
    <location>
        <begin position="48"/>
        <end position="223"/>
    </location>
</feature>
<dbReference type="Proteomes" id="UP000076727">
    <property type="component" value="Unassembled WGS sequence"/>
</dbReference>
<feature type="transmembrane region" description="Helical" evidence="2">
    <location>
        <begin position="202"/>
        <end position="223"/>
    </location>
</feature>
<dbReference type="Pfam" id="PF20153">
    <property type="entry name" value="DUF6535"/>
    <property type="match status" value="1"/>
</dbReference>
<keyword evidence="2" id="KW-0812">Transmembrane</keyword>
<evidence type="ECO:0000256" key="2">
    <source>
        <dbReference type="SAM" id="Phobius"/>
    </source>
</evidence>
<gene>
    <name evidence="4" type="ORF">DAEQUDRAFT_807880</name>
</gene>
<protein>
    <recommendedName>
        <fullName evidence="3">DUF6535 domain-containing protein</fullName>
    </recommendedName>
</protein>
<feature type="transmembrane region" description="Helical" evidence="2">
    <location>
        <begin position="229"/>
        <end position="249"/>
    </location>
</feature>
<name>A0A165U0D6_9APHY</name>
<organism evidence="4 5">
    <name type="scientific">Daedalea quercina L-15889</name>
    <dbReference type="NCBI Taxonomy" id="1314783"/>
    <lineage>
        <taxon>Eukaryota</taxon>
        <taxon>Fungi</taxon>
        <taxon>Dikarya</taxon>
        <taxon>Basidiomycota</taxon>
        <taxon>Agaricomycotina</taxon>
        <taxon>Agaricomycetes</taxon>
        <taxon>Polyporales</taxon>
        <taxon>Fomitopsis</taxon>
    </lineage>
</organism>
<dbReference type="InterPro" id="IPR045338">
    <property type="entry name" value="DUF6535"/>
</dbReference>
<dbReference type="EMBL" id="KV429034">
    <property type="protein sequence ID" value="KZT74209.1"/>
    <property type="molecule type" value="Genomic_DNA"/>
</dbReference>